<dbReference type="EMBL" id="KN826543">
    <property type="protein sequence ID" value="KIK78582.1"/>
    <property type="molecule type" value="Genomic_DNA"/>
</dbReference>
<name>A0A0D0C624_9AGAM</name>
<sequence>MGRSTPFPQTPLSRAQILERVNTIPQRPNMESGKRAYEADVNAWHQMHDNAPPGLERPYPVKLGMAQAGSGECFGCGAITDPPHMGYTCNATEPLRPQETRWRQLVANMLRRAMSIRTPPAPVQYVWPVPPPHPNYHQTTPFPIYMVAPTGEWPLNEPNIEHTESFNAYWDPHGAENYTGLLSNADHQ</sequence>
<dbReference type="AlphaFoldDB" id="A0A0D0C624"/>
<dbReference type="OrthoDB" id="2678560at2759"/>
<organism evidence="1 2">
    <name type="scientific">Paxillus rubicundulus Ve08.2h10</name>
    <dbReference type="NCBI Taxonomy" id="930991"/>
    <lineage>
        <taxon>Eukaryota</taxon>
        <taxon>Fungi</taxon>
        <taxon>Dikarya</taxon>
        <taxon>Basidiomycota</taxon>
        <taxon>Agaricomycotina</taxon>
        <taxon>Agaricomycetes</taxon>
        <taxon>Agaricomycetidae</taxon>
        <taxon>Boletales</taxon>
        <taxon>Paxilineae</taxon>
        <taxon>Paxillaceae</taxon>
        <taxon>Paxillus</taxon>
    </lineage>
</organism>
<dbReference type="Proteomes" id="UP000054538">
    <property type="component" value="Unassembled WGS sequence"/>
</dbReference>
<keyword evidence="2" id="KW-1185">Reference proteome</keyword>
<dbReference type="STRING" id="930991.A0A0D0C624"/>
<accession>A0A0D0C624</accession>
<reference evidence="2" key="2">
    <citation type="submission" date="2015-01" db="EMBL/GenBank/DDBJ databases">
        <title>Evolutionary Origins and Diversification of the Mycorrhizal Mutualists.</title>
        <authorList>
            <consortium name="DOE Joint Genome Institute"/>
            <consortium name="Mycorrhizal Genomics Consortium"/>
            <person name="Kohler A."/>
            <person name="Kuo A."/>
            <person name="Nagy L.G."/>
            <person name="Floudas D."/>
            <person name="Copeland A."/>
            <person name="Barry K.W."/>
            <person name="Cichocki N."/>
            <person name="Veneault-Fourrey C."/>
            <person name="LaButti K."/>
            <person name="Lindquist E.A."/>
            <person name="Lipzen A."/>
            <person name="Lundell T."/>
            <person name="Morin E."/>
            <person name="Murat C."/>
            <person name="Riley R."/>
            <person name="Ohm R."/>
            <person name="Sun H."/>
            <person name="Tunlid A."/>
            <person name="Henrissat B."/>
            <person name="Grigoriev I.V."/>
            <person name="Hibbett D.S."/>
            <person name="Martin F."/>
        </authorList>
    </citation>
    <scope>NUCLEOTIDE SEQUENCE [LARGE SCALE GENOMIC DNA]</scope>
    <source>
        <strain evidence="2">Ve08.2h10</strain>
    </source>
</reference>
<gene>
    <name evidence="1" type="ORF">PAXRUDRAFT_163620</name>
</gene>
<evidence type="ECO:0000313" key="2">
    <source>
        <dbReference type="Proteomes" id="UP000054538"/>
    </source>
</evidence>
<proteinExistence type="predicted"/>
<dbReference type="HOGENOM" id="CLU_1441480_0_0_1"/>
<reference evidence="1 2" key="1">
    <citation type="submission" date="2014-04" db="EMBL/GenBank/DDBJ databases">
        <authorList>
            <consortium name="DOE Joint Genome Institute"/>
            <person name="Kuo A."/>
            <person name="Kohler A."/>
            <person name="Jargeat P."/>
            <person name="Nagy L.G."/>
            <person name="Floudas D."/>
            <person name="Copeland A."/>
            <person name="Barry K.W."/>
            <person name="Cichocki N."/>
            <person name="Veneault-Fourrey C."/>
            <person name="LaButti K."/>
            <person name="Lindquist E.A."/>
            <person name="Lipzen A."/>
            <person name="Lundell T."/>
            <person name="Morin E."/>
            <person name="Murat C."/>
            <person name="Sun H."/>
            <person name="Tunlid A."/>
            <person name="Henrissat B."/>
            <person name="Grigoriev I.V."/>
            <person name="Hibbett D.S."/>
            <person name="Martin F."/>
            <person name="Nordberg H.P."/>
            <person name="Cantor M.N."/>
            <person name="Hua S.X."/>
        </authorList>
    </citation>
    <scope>NUCLEOTIDE SEQUENCE [LARGE SCALE GENOMIC DNA]</scope>
    <source>
        <strain evidence="1 2">Ve08.2h10</strain>
    </source>
</reference>
<dbReference type="InParanoid" id="A0A0D0C624"/>
<evidence type="ECO:0000313" key="1">
    <source>
        <dbReference type="EMBL" id="KIK78582.1"/>
    </source>
</evidence>
<protein>
    <submittedName>
        <fullName evidence="1">Uncharacterized protein</fullName>
    </submittedName>
</protein>